<sequence length="311" mass="31772">MAQNDGFREGEENFASILDVDRILDAIGRGEAIPETENFDSNDPVIADLVAHREELYRDIPPAPDVSFLFAEDGGEESEAEAAEAAEGANNSSRLLRTSAKAAAAGGISLTSMLIAGGVAAAIAVGGLGYAAYSSSQGAHVKRETVAEEDAVEAEGSNSLAESSAGGQGGVLSEESVADEQSRGEQGDRKSKGEQRQEEKSKPSKAATKSSKAPEAPAGEAIPTTTILLGGTETPGGAEAPGQLGPAMPMGAPAPTNPTDTTSKTTTSKTQKPSEPASPRQDRPTPTTGGPRNPESLPVLTDYNAPRAEGS</sequence>
<feature type="compositionally biased region" description="Low complexity" evidence="1">
    <location>
        <begin position="204"/>
        <end position="218"/>
    </location>
</feature>
<keyword evidence="2" id="KW-0472">Membrane</keyword>
<feature type="compositionally biased region" description="Low complexity" evidence="1">
    <location>
        <begin position="240"/>
        <end position="274"/>
    </location>
</feature>
<keyword evidence="4" id="KW-1185">Reference proteome</keyword>
<organism evidence="3 4">
    <name type="scientific">Corynebacterium evansiae</name>
    <dbReference type="NCBI Taxonomy" id="2913499"/>
    <lineage>
        <taxon>Bacteria</taxon>
        <taxon>Bacillati</taxon>
        <taxon>Actinomycetota</taxon>
        <taxon>Actinomycetes</taxon>
        <taxon>Mycobacteriales</taxon>
        <taxon>Corynebacteriaceae</taxon>
        <taxon>Corynebacterium</taxon>
    </lineage>
</organism>
<dbReference type="Proteomes" id="UP001146469">
    <property type="component" value="Unassembled WGS sequence"/>
</dbReference>
<dbReference type="EMBL" id="JAKMUT010000001">
    <property type="protein sequence ID" value="MCZ9288854.1"/>
    <property type="molecule type" value="Genomic_DNA"/>
</dbReference>
<feature type="region of interest" description="Disordered" evidence="1">
    <location>
        <begin position="148"/>
        <end position="311"/>
    </location>
</feature>
<accession>A0A9X3LK55</accession>
<name>A0A9X3LK55_9CORY</name>
<gene>
    <name evidence="3" type="ORF">L8V00_01320</name>
</gene>
<evidence type="ECO:0000313" key="4">
    <source>
        <dbReference type="Proteomes" id="UP001146469"/>
    </source>
</evidence>
<proteinExistence type="predicted"/>
<reference evidence="3" key="1">
    <citation type="submission" date="2022-02" db="EMBL/GenBank/DDBJ databases">
        <title>Corynebacterium sp. from urogenital microbiome.</title>
        <authorList>
            <person name="Cappelli E.A."/>
            <person name="Ribeiro T.G."/>
            <person name="Peixe L."/>
        </authorList>
    </citation>
    <scope>NUCLEOTIDE SEQUENCE</scope>
    <source>
        <strain evidence="3">C8Ua_174</strain>
    </source>
</reference>
<keyword evidence="2" id="KW-1133">Transmembrane helix</keyword>
<feature type="compositionally biased region" description="Basic and acidic residues" evidence="1">
    <location>
        <begin position="180"/>
        <end position="202"/>
    </location>
</feature>
<evidence type="ECO:0000256" key="2">
    <source>
        <dbReference type="SAM" id="Phobius"/>
    </source>
</evidence>
<dbReference type="AlphaFoldDB" id="A0A9X3LK55"/>
<protein>
    <submittedName>
        <fullName evidence="3">Uncharacterized protein</fullName>
    </submittedName>
</protein>
<dbReference type="RefSeq" id="WP_049049769.1">
    <property type="nucleotide sequence ID" value="NZ_JAKMUT010000001.1"/>
</dbReference>
<evidence type="ECO:0000256" key="1">
    <source>
        <dbReference type="SAM" id="MobiDB-lite"/>
    </source>
</evidence>
<keyword evidence="2" id="KW-0812">Transmembrane</keyword>
<evidence type="ECO:0000313" key="3">
    <source>
        <dbReference type="EMBL" id="MCZ9288854.1"/>
    </source>
</evidence>
<feature type="transmembrane region" description="Helical" evidence="2">
    <location>
        <begin position="102"/>
        <end position="133"/>
    </location>
</feature>
<comment type="caution">
    <text evidence="3">The sequence shown here is derived from an EMBL/GenBank/DDBJ whole genome shotgun (WGS) entry which is preliminary data.</text>
</comment>